<dbReference type="PANTHER" id="PTHR43560:SF1">
    <property type="entry name" value="ION-TRANSLOCATING OXIDOREDUCTASE COMPLEX SUBUNIT B"/>
    <property type="match status" value="1"/>
</dbReference>
<feature type="binding site" evidence="10">
    <location>
        <position position="183"/>
    </location>
    <ligand>
        <name>[4Fe-4S] cluster</name>
        <dbReference type="ChEBI" id="CHEBI:49883"/>
        <label>2</label>
    </ligand>
</feature>
<evidence type="ECO:0000256" key="6">
    <source>
        <dbReference type="ARBA" id="ARBA00022982"/>
    </source>
</evidence>
<organism evidence="13 14">
    <name type="scientific">Carboxylicivirga linearis</name>
    <dbReference type="NCBI Taxonomy" id="1628157"/>
    <lineage>
        <taxon>Bacteria</taxon>
        <taxon>Pseudomonadati</taxon>
        <taxon>Bacteroidota</taxon>
        <taxon>Bacteroidia</taxon>
        <taxon>Marinilabiliales</taxon>
        <taxon>Marinilabiliaceae</taxon>
        <taxon>Carboxylicivirga</taxon>
    </lineage>
</organism>
<dbReference type="InterPro" id="IPR050395">
    <property type="entry name" value="4Fe4S_Ferredoxin_RnfB"/>
</dbReference>
<dbReference type="Gene3D" id="1.10.15.40">
    <property type="entry name" value="Electron transport complex subunit B, putative Fe-S cluster"/>
    <property type="match status" value="1"/>
</dbReference>
<feature type="binding site" evidence="10">
    <location>
        <position position="57"/>
    </location>
    <ligand>
        <name>[4Fe-4S] cluster</name>
        <dbReference type="ChEBI" id="CHEBI:49883"/>
        <label>1</label>
    </ligand>
</feature>
<evidence type="ECO:0000256" key="2">
    <source>
        <dbReference type="ARBA" id="ARBA00022485"/>
    </source>
</evidence>
<dbReference type="EMBL" id="JAGUCO010000021">
    <property type="protein sequence ID" value="MBS2100352.1"/>
    <property type="molecule type" value="Genomic_DNA"/>
</dbReference>
<feature type="binding site" evidence="10">
    <location>
        <position position="179"/>
    </location>
    <ligand>
        <name>[4Fe-4S] cluster</name>
        <dbReference type="ChEBI" id="CHEBI:49883"/>
        <label>3</label>
    </ligand>
</feature>
<feature type="domain" description="4Fe-4S ferredoxin-type" evidence="11">
    <location>
        <begin position="210"/>
        <end position="241"/>
    </location>
</feature>
<feature type="domain" description="4Fe-4S ferredoxin-type" evidence="11">
    <location>
        <begin position="164"/>
        <end position="193"/>
    </location>
</feature>
<feature type="binding site" evidence="10">
    <location>
        <position position="142"/>
    </location>
    <ligand>
        <name>[4Fe-4S] cluster</name>
        <dbReference type="ChEBI" id="CHEBI:49883"/>
        <label>2</label>
    </ligand>
</feature>
<dbReference type="CDD" id="cd10549">
    <property type="entry name" value="MtMvhB_like"/>
    <property type="match status" value="1"/>
</dbReference>
<accession>A0ABS5JZL7</accession>
<comment type="subcellular location">
    <subcellularLocation>
        <location evidence="10">Cell membrane</location>
    </subcellularLocation>
</comment>
<feature type="binding site" evidence="10">
    <location>
        <position position="176"/>
    </location>
    <ligand>
        <name>[4Fe-4S] cluster</name>
        <dbReference type="ChEBI" id="CHEBI:49883"/>
        <label>3</label>
    </ligand>
</feature>
<evidence type="ECO:0000259" key="12">
    <source>
        <dbReference type="PROSITE" id="PS51656"/>
    </source>
</evidence>
<dbReference type="EC" id="7.-.-.-" evidence="10"/>
<evidence type="ECO:0000256" key="5">
    <source>
        <dbReference type="ARBA" id="ARBA00022967"/>
    </source>
</evidence>
<dbReference type="NCBIfam" id="TIGR01944">
    <property type="entry name" value="rnfB"/>
    <property type="match status" value="1"/>
</dbReference>
<dbReference type="Proteomes" id="UP000708576">
    <property type="component" value="Unassembled WGS sequence"/>
</dbReference>
<dbReference type="PANTHER" id="PTHR43560">
    <property type="entry name" value="ION-TRANSLOCATING OXIDOREDUCTASE COMPLEX SUBUNIT B"/>
    <property type="match status" value="1"/>
</dbReference>
<keyword evidence="1 10" id="KW-0813">Transport</keyword>
<keyword evidence="2 10" id="KW-0004">4Fe-4S</keyword>
<keyword evidence="9 10" id="KW-0472">Membrane</keyword>
<dbReference type="InterPro" id="IPR017896">
    <property type="entry name" value="4Fe4S_Fe-S-bd"/>
</dbReference>
<evidence type="ECO:0000256" key="1">
    <source>
        <dbReference type="ARBA" id="ARBA00022448"/>
    </source>
</evidence>
<feature type="binding site" evidence="10">
    <location>
        <position position="138"/>
    </location>
    <ligand>
        <name>[4Fe-4S] cluster</name>
        <dbReference type="ChEBI" id="CHEBI:49883"/>
        <label>2</label>
    </ligand>
</feature>
<comment type="function">
    <text evidence="10">Part of a membrane-bound complex that couples electron transfer with translocation of ions across the membrane.</text>
</comment>
<evidence type="ECO:0000256" key="9">
    <source>
        <dbReference type="ARBA" id="ARBA00023136"/>
    </source>
</evidence>
<feature type="region of interest" description="Hydrophobic" evidence="10">
    <location>
        <begin position="1"/>
        <end position="26"/>
    </location>
</feature>
<dbReference type="PROSITE" id="PS51656">
    <property type="entry name" value="4FE4S"/>
    <property type="match status" value="1"/>
</dbReference>
<keyword evidence="5 10" id="KW-1278">Translocase</keyword>
<evidence type="ECO:0000313" key="14">
    <source>
        <dbReference type="Proteomes" id="UP000708576"/>
    </source>
</evidence>
<keyword evidence="10" id="KW-1003">Cell membrane</keyword>
<evidence type="ECO:0000256" key="4">
    <source>
        <dbReference type="ARBA" id="ARBA00022737"/>
    </source>
</evidence>
<keyword evidence="6 10" id="KW-0249">Electron transport</keyword>
<feature type="binding site" evidence="10">
    <location>
        <position position="173"/>
    </location>
    <ligand>
        <name>[4Fe-4S] cluster</name>
        <dbReference type="ChEBI" id="CHEBI:49883"/>
        <label>3</label>
    </ligand>
</feature>
<dbReference type="Pfam" id="PF04060">
    <property type="entry name" value="FeS"/>
    <property type="match status" value="1"/>
</dbReference>
<feature type="binding site" evidence="10">
    <location>
        <position position="49"/>
    </location>
    <ligand>
        <name>[4Fe-4S] cluster</name>
        <dbReference type="ChEBI" id="CHEBI:49883"/>
        <label>1</label>
    </ligand>
</feature>
<protein>
    <recommendedName>
        <fullName evidence="10">Ion-translocating oxidoreductase complex subunit B</fullName>
        <ecNumber evidence="10">7.-.-.-</ecNumber>
    </recommendedName>
    <alternativeName>
        <fullName evidence="10">Rnf electron transport complex subunit B</fullName>
    </alternativeName>
</protein>
<evidence type="ECO:0000313" key="13">
    <source>
        <dbReference type="EMBL" id="MBS2100352.1"/>
    </source>
</evidence>
<keyword evidence="4 10" id="KW-0677">Repeat</keyword>
<dbReference type="Pfam" id="PF12838">
    <property type="entry name" value="Fer4_7"/>
    <property type="match status" value="2"/>
</dbReference>
<dbReference type="RefSeq" id="WP_212218015.1">
    <property type="nucleotide sequence ID" value="NZ_JAGUCO010000021.1"/>
</dbReference>
<dbReference type="HAMAP" id="MF_00463">
    <property type="entry name" value="RsxB_RnfB"/>
    <property type="match status" value="1"/>
</dbReference>
<dbReference type="InterPro" id="IPR017900">
    <property type="entry name" value="4Fe4S_Fe_S_CS"/>
</dbReference>
<evidence type="ECO:0000256" key="3">
    <source>
        <dbReference type="ARBA" id="ARBA00022723"/>
    </source>
</evidence>
<name>A0ABS5JZL7_9BACT</name>
<feature type="binding site" evidence="10">
    <location>
        <position position="52"/>
    </location>
    <ligand>
        <name>[4Fe-4S] cluster</name>
        <dbReference type="ChEBI" id="CHEBI:49883"/>
        <label>1</label>
    </ligand>
</feature>
<evidence type="ECO:0000256" key="10">
    <source>
        <dbReference type="HAMAP-Rule" id="MF_00463"/>
    </source>
</evidence>
<evidence type="ECO:0000256" key="7">
    <source>
        <dbReference type="ARBA" id="ARBA00023004"/>
    </source>
</evidence>
<keyword evidence="7 10" id="KW-0408">Iron</keyword>
<dbReference type="InterPro" id="IPR010207">
    <property type="entry name" value="Elect_transpt_cplx_RnfB/RsxB"/>
</dbReference>
<evidence type="ECO:0000259" key="11">
    <source>
        <dbReference type="PROSITE" id="PS51379"/>
    </source>
</evidence>
<gene>
    <name evidence="10" type="primary">rnfB</name>
    <name evidence="13" type="ORF">KEM10_18855</name>
</gene>
<comment type="caution">
    <text evidence="10">Lacks conserved residue(s) required for the propagation of feature annotation.</text>
</comment>
<comment type="similarity">
    <text evidence="10">Belongs to the 4Fe4S bacterial-type ferredoxin family. RnfB subfamily.</text>
</comment>
<proteinExistence type="inferred from homology"/>
<keyword evidence="14" id="KW-1185">Reference proteome</keyword>
<dbReference type="Gene3D" id="3.30.70.20">
    <property type="match status" value="2"/>
</dbReference>
<comment type="subunit">
    <text evidence="10">The complex is composed of six subunits: RnfA, RnfB, RnfC, RnfD, RnfE and RnfG.</text>
</comment>
<feature type="binding site" evidence="10">
    <location>
        <position position="148"/>
    </location>
    <ligand>
        <name>[4Fe-4S] cluster</name>
        <dbReference type="ChEBI" id="CHEBI:49883"/>
        <label>2</label>
    </ligand>
</feature>
<evidence type="ECO:0000256" key="8">
    <source>
        <dbReference type="ARBA" id="ARBA00023014"/>
    </source>
</evidence>
<keyword evidence="3 10" id="KW-0479">Metal-binding</keyword>
<comment type="cofactor">
    <cofactor evidence="10">
        <name>[4Fe-4S] cluster</name>
        <dbReference type="ChEBI" id="CHEBI:49883"/>
    </cofactor>
    <text evidence="10">Binds 3 [4Fe-4S] clusters.</text>
</comment>
<dbReference type="PROSITE" id="PS00198">
    <property type="entry name" value="4FE4S_FER_1"/>
    <property type="match status" value="2"/>
</dbReference>
<dbReference type="NCBIfam" id="NF005504">
    <property type="entry name" value="PRK07118.1-3"/>
    <property type="match status" value="1"/>
</dbReference>
<sequence>MNVVLITIISLGALGSLSAIILFFVAQKFKVFEDPRIDQVEEVLPAANCGGCGFPGCRAFAEALVKADDISDLNCPVGGADTMSAAAGILGKEVTAAAPMVAVLRCNGTCDNRPKTSNYDGASSCTIASTLYGGETGCSFGCFGLGECVDACDFDAMYMDEKTGLPVIIEDNCVSCGACVTACPKDIIELRKKGPKSRRIYVSCVNKDKGAPAKKACSAACIGCGKCVKTCPFDAITLENNLAYIDYEKCKLCRKCVDVCPTNAITELNFPPKKPKVEKAETAE</sequence>
<dbReference type="PROSITE" id="PS51379">
    <property type="entry name" value="4FE4S_FER_2"/>
    <property type="match status" value="3"/>
</dbReference>
<feature type="domain" description="4Fe-4S ferredoxin-type" evidence="11">
    <location>
        <begin position="243"/>
        <end position="270"/>
    </location>
</feature>
<keyword evidence="8 10" id="KW-0411">Iron-sulfur</keyword>
<reference evidence="13 14" key="1">
    <citation type="journal article" date="2015" name="Int. J. Syst. Evol. Microbiol.">
        <title>Carboxylicivirga linearis sp. nov., isolated from a sea cucumber culture pond.</title>
        <authorList>
            <person name="Wang F.Q."/>
            <person name="Zhou Y.X."/>
            <person name="Lin X.Z."/>
            <person name="Chen G.J."/>
            <person name="Du Z.J."/>
        </authorList>
    </citation>
    <scope>NUCLEOTIDE SEQUENCE [LARGE SCALE GENOMIC DNA]</scope>
    <source>
        <strain evidence="13 14">FB218</strain>
    </source>
</reference>
<feature type="binding site" evidence="10">
    <location>
        <position position="152"/>
    </location>
    <ligand>
        <name>[4Fe-4S] cluster</name>
        <dbReference type="ChEBI" id="CHEBI:49883"/>
        <label>3</label>
    </ligand>
</feature>
<dbReference type="SUPFAM" id="SSF54862">
    <property type="entry name" value="4Fe-4S ferredoxins"/>
    <property type="match status" value="1"/>
</dbReference>
<comment type="caution">
    <text evidence="13">The sequence shown here is derived from an EMBL/GenBank/DDBJ whole genome shotgun (WGS) entry which is preliminary data.</text>
</comment>
<dbReference type="InterPro" id="IPR007202">
    <property type="entry name" value="4Fe-4S_dom"/>
</dbReference>
<feature type="domain" description="4Fe-4S" evidence="12">
    <location>
        <begin position="32"/>
        <end position="92"/>
    </location>
</feature>
<feature type="binding site" evidence="10">
    <location>
        <position position="75"/>
    </location>
    <ligand>
        <name>[4Fe-4S] cluster</name>
        <dbReference type="ChEBI" id="CHEBI:49883"/>
        <label>1</label>
    </ligand>
</feature>